<evidence type="ECO:0000313" key="4">
    <source>
        <dbReference type="Proteomes" id="UP000683310"/>
    </source>
</evidence>
<sequence length="274" mass="29688">MVTMTTAGSTNNEVRVSPSRGTGGILRRLSSFRPRLAHASLVVTSVVAVKSFQMSFAALHQLSVRNLVPPDLASNVPIAIDGLVIASIIATAAFRQWSVGWWYSTALFAISTLVSIAGNIQYAHEIGGSVVPMCLYAGMPLTMLFAVHLTLMLWERGKQVAAEHAAEIAACEFEDEIEVSELEDDPEDEPEDVDIAAEHDDLEPAPELEVVALETQEMGRPKDPFPAAQPRLYPLESVGPGFSRGQTAGIGAQPRPVLLDADERRQFYMTAAQM</sequence>
<feature type="transmembrane region" description="Helical" evidence="2">
    <location>
        <begin position="76"/>
        <end position="94"/>
    </location>
</feature>
<accession>A0ABX8CTV3</accession>
<keyword evidence="2" id="KW-0812">Transmembrane</keyword>
<name>A0ABX8CTV3_9NOCA</name>
<keyword evidence="2" id="KW-0472">Membrane</keyword>
<dbReference type="InterPro" id="IPR021235">
    <property type="entry name" value="DUF2637"/>
</dbReference>
<protein>
    <submittedName>
        <fullName evidence="3">DUF2637 domain-containing protein</fullName>
    </submittedName>
</protein>
<keyword evidence="2" id="KW-1133">Transmembrane helix</keyword>
<evidence type="ECO:0000313" key="3">
    <source>
        <dbReference type="EMBL" id="QVI22771.1"/>
    </source>
</evidence>
<proteinExistence type="predicted"/>
<dbReference type="Pfam" id="PF10935">
    <property type="entry name" value="DUF2637"/>
    <property type="match status" value="1"/>
</dbReference>
<dbReference type="Proteomes" id="UP000683310">
    <property type="component" value="Chromosome"/>
</dbReference>
<evidence type="ECO:0000256" key="1">
    <source>
        <dbReference type="SAM" id="MobiDB-lite"/>
    </source>
</evidence>
<feature type="transmembrane region" description="Helical" evidence="2">
    <location>
        <begin position="36"/>
        <end position="56"/>
    </location>
</feature>
<gene>
    <name evidence="3" type="ORF">KHQ06_07180</name>
</gene>
<feature type="transmembrane region" description="Helical" evidence="2">
    <location>
        <begin position="101"/>
        <end position="123"/>
    </location>
</feature>
<feature type="region of interest" description="Disordered" evidence="1">
    <location>
        <begin position="236"/>
        <end position="257"/>
    </location>
</feature>
<keyword evidence="4" id="KW-1185">Reference proteome</keyword>
<reference evidence="3 4" key="1">
    <citation type="submission" date="2021-04" db="EMBL/GenBank/DDBJ databases">
        <title>Nocardia tengchongensis.</title>
        <authorList>
            <person name="Zhuang k."/>
            <person name="Ran Y."/>
            <person name="Li W."/>
        </authorList>
    </citation>
    <scope>NUCLEOTIDE SEQUENCE [LARGE SCALE GENOMIC DNA]</scope>
    <source>
        <strain evidence="3 4">CFH S0057</strain>
    </source>
</reference>
<dbReference type="EMBL" id="CP074371">
    <property type="protein sequence ID" value="QVI22771.1"/>
    <property type="molecule type" value="Genomic_DNA"/>
</dbReference>
<feature type="transmembrane region" description="Helical" evidence="2">
    <location>
        <begin position="135"/>
        <end position="154"/>
    </location>
</feature>
<organism evidence="3 4">
    <name type="scientific">Nocardia tengchongensis</name>
    <dbReference type="NCBI Taxonomy" id="2055889"/>
    <lineage>
        <taxon>Bacteria</taxon>
        <taxon>Bacillati</taxon>
        <taxon>Actinomycetota</taxon>
        <taxon>Actinomycetes</taxon>
        <taxon>Mycobacteriales</taxon>
        <taxon>Nocardiaceae</taxon>
        <taxon>Nocardia</taxon>
    </lineage>
</organism>
<evidence type="ECO:0000256" key="2">
    <source>
        <dbReference type="SAM" id="Phobius"/>
    </source>
</evidence>